<dbReference type="PANTHER" id="PTHR22604:SF115">
    <property type="entry name" value="DIHYDRODIOL DEHYDROGENASE, PUTATIVE (AFU_ORTHOLOGUE AFUA_1G07520)-RELATED"/>
    <property type="match status" value="1"/>
</dbReference>
<evidence type="ECO:0000256" key="1">
    <source>
        <dbReference type="ARBA" id="ARBA00010928"/>
    </source>
</evidence>
<evidence type="ECO:0000256" key="3">
    <source>
        <dbReference type="ARBA" id="ARBA00038984"/>
    </source>
</evidence>
<evidence type="ECO:0000313" key="7">
    <source>
        <dbReference type="EMBL" id="KAK7949310.1"/>
    </source>
</evidence>
<evidence type="ECO:0000256" key="2">
    <source>
        <dbReference type="ARBA" id="ARBA00023002"/>
    </source>
</evidence>
<evidence type="ECO:0000256" key="4">
    <source>
        <dbReference type="ARBA" id="ARBA00042988"/>
    </source>
</evidence>
<dbReference type="Gene3D" id="3.40.50.720">
    <property type="entry name" value="NAD(P)-binding Rossmann-like Domain"/>
    <property type="match status" value="1"/>
</dbReference>
<dbReference type="GeneID" id="92079480"/>
<dbReference type="SUPFAM" id="SSF51735">
    <property type="entry name" value="NAD(P)-binding Rossmann-fold domains"/>
    <property type="match status" value="1"/>
</dbReference>
<feature type="domain" description="Gfo/Idh/MocA-like oxidoreductase N-terminal" evidence="6">
    <location>
        <begin position="6"/>
        <end position="134"/>
    </location>
</feature>
<evidence type="ECO:0000313" key="8">
    <source>
        <dbReference type="Proteomes" id="UP001391051"/>
    </source>
</evidence>
<gene>
    <name evidence="7" type="ORF">PG986_010196</name>
</gene>
<organism evidence="7 8">
    <name type="scientific">Apiospora aurea</name>
    <dbReference type="NCBI Taxonomy" id="335848"/>
    <lineage>
        <taxon>Eukaryota</taxon>
        <taxon>Fungi</taxon>
        <taxon>Dikarya</taxon>
        <taxon>Ascomycota</taxon>
        <taxon>Pezizomycotina</taxon>
        <taxon>Sordariomycetes</taxon>
        <taxon>Xylariomycetidae</taxon>
        <taxon>Amphisphaeriales</taxon>
        <taxon>Apiosporaceae</taxon>
        <taxon>Apiospora</taxon>
    </lineage>
</organism>
<dbReference type="InterPro" id="IPR050984">
    <property type="entry name" value="Gfo/Idh/MocA_domain"/>
</dbReference>
<proteinExistence type="inferred from homology"/>
<dbReference type="Pfam" id="PF01408">
    <property type="entry name" value="GFO_IDH_MocA"/>
    <property type="match status" value="1"/>
</dbReference>
<dbReference type="InterPro" id="IPR000683">
    <property type="entry name" value="Gfo/Idh/MocA-like_OxRdtase_N"/>
</dbReference>
<dbReference type="InterPro" id="IPR036291">
    <property type="entry name" value="NAD(P)-bd_dom_sf"/>
</dbReference>
<reference evidence="7 8" key="1">
    <citation type="submission" date="2023-01" db="EMBL/GenBank/DDBJ databases">
        <title>Analysis of 21 Apiospora genomes using comparative genomics revels a genus with tremendous synthesis potential of carbohydrate active enzymes and secondary metabolites.</title>
        <authorList>
            <person name="Sorensen T."/>
        </authorList>
    </citation>
    <scope>NUCLEOTIDE SEQUENCE [LARGE SCALE GENOMIC DNA]</scope>
    <source>
        <strain evidence="7 8">CBS 24483</strain>
    </source>
</reference>
<name>A0ABR1Q9V3_9PEZI</name>
<comment type="catalytic activity">
    <reaction evidence="5">
        <text>D-xylose + NADP(+) = D-xylono-1,5-lactone + NADPH + H(+)</text>
        <dbReference type="Rhea" id="RHEA:22000"/>
        <dbReference type="ChEBI" id="CHEBI:15378"/>
        <dbReference type="ChEBI" id="CHEBI:15867"/>
        <dbReference type="ChEBI" id="CHEBI:53455"/>
        <dbReference type="ChEBI" id="CHEBI:57783"/>
        <dbReference type="ChEBI" id="CHEBI:58349"/>
        <dbReference type="EC" id="1.1.1.179"/>
    </reaction>
</comment>
<comment type="caution">
    <text evidence="7">The sequence shown here is derived from an EMBL/GenBank/DDBJ whole genome shotgun (WGS) entry which is preliminary data.</text>
</comment>
<comment type="similarity">
    <text evidence="1">Belongs to the Gfo/Idh/MocA family.</text>
</comment>
<keyword evidence="8" id="KW-1185">Reference proteome</keyword>
<keyword evidence="2" id="KW-0560">Oxidoreductase</keyword>
<dbReference type="PANTHER" id="PTHR22604">
    <property type="entry name" value="OXIDOREDUCTASES"/>
    <property type="match status" value="1"/>
</dbReference>
<protein>
    <recommendedName>
        <fullName evidence="3">D-xylose 1-dehydrogenase (NADP(+), D-xylono-1,5-lactone-forming)</fullName>
        <ecNumber evidence="3">1.1.1.179</ecNumber>
    </recommendedName>
    <alternativeName>
        <fullName evidence="4">D-xylose-NADP dehydrogenase</fullName>
    </alternativeName>
</protein>
<dbReference type="EC" id="1.1.1.179" evidence="3"/>
<evidence type="ECO:0000259" key="6">
    <source>
        <dbReference type="Pfam" id="PF01408"/>
    </source>
</evidence>
<sequence length="143" mass="15647">MPFALNWGIMATGHIAKRFARDLLTDPLVRNTDDVRHRIVAVASSTSKEKAQGFCVEVGAPLGEVATYSSYQGLVADSAVDIVYIATPVSHHFQNAMLALEAGKHVLCEKTLTVTPAQTEKLISTARAKGRFLMEAVWTRFFP</sequence>
<dbReference type="Proteomes" id="UP001391051">
    <property type="component" value="Unassembled WGS sequence"/>
</dbReference>
<dbReference type="EMBL" id="JAQQWE010000006">
    <property type="protein sequence ID" value="KAK7949310.1"/>
    <property type="molecule type" value="Genomic_DNA"/>
</dbReference>
<dbReference type="RefSeq" id="XP_066698816.1">
    <property type="nucleotide sequence ID" value="XM_066846418.1"/>
</dbReference>
<accession>A0ABR1Q9V3</accession>
<evidence type="ECO:0000256" key="5">
    <source>
        <dbReference type="ARBA" id="ARBA00049233"/>
    </source>
</evidence>